<protein>
    <submittedName>
        <fullName evidence="1">CSMD1 protein</fullName>
    </submittedName>
</protein>
<keyword evidence="2" id="KW-1185">Reference proteome</keyword>
<gene>
    <name evidence="1" type="primary">CSMD1</name>
    <name evidence="1" type="ORF">SPIL2461_LOCUS20290</name>
</gene>
<comment type="caution">
    <text evidence="1">The sequence shown here is derived from an EMBL/GenBank/DDBJ whole genome shotgun (WGS) entry which is preliminary data.</text>
</comment>
<dbReference type="Proteomes" id="UP000649617">
    <property type="component" value="Unassembled WGS sequence"/>
</dbReference>
<evidence type="ECO:0000313" key="1">
    <source>
        <dbReference type="EMBL" id="CAE7714782.1"/>
    </source>
</evidence>
<name>A0A812WYV1_SYMPI</name>
<reference evidence="1" key="1">
    <citation type="submission" date="2021-02" db="EMBL/GenBank/DDBJ databases">
        <authorList>
            <person name="Dougan E. K."/>
            <person name="Rhodes N."/>
            <person name="Thang M."/>
            <person name="Chan C."/>
        </authorList>
    </citation>
    <scope>NUCLEOTIDE SEQUENCE</scope>
</reference>
<dbReference type="OrthoDB" id="446642at2759"/>
<organism evidence="1 2">
    <name type="scientific">Symbiodinium pilosum</name>
    <name type="common">Dinoflagellate</name>
    <dbReference type="NCBI Taxonomy" id="2952"/>
    <lineage>
        <taxon>Eukaryota</taxon>
        <taxon>Sar</taxon>
        <taxon>Alveolata</taxon>
        <taxon>Dinophyceae</taxon>
        <taxon>Suessiales</taxon>
        <taxon>Symbiodiniaceae</taxon>
        <taxon>Symbiodinium</taxon>
    </lineage>
</organism>
<sequence>KFSENLDAVAAVERVNAAFRDRTQPWHRCFRSLYIQAANLTAAEDIYDSRGYAVRKDWVHGPNKVFRFLAAEKPQK</sequence>
<feature type="non-terminal residue" evidence="1">
    <location>
        <position position="1"/>
    </location>
</feature>
<evidence type="ECO:0000313" key="2">
    <source>
        <dbReference type="Proteomes" id="UP000649617"/>
    </source>
</evidence>
<accession>A0A812WYV1</accession>
<proteinExistence type="predicted"/>
<dbReference type="AlphaFoldDB" id="A0A812WYV1"/>
<dbReference type="EMBL" id="CAJNIZ010045254">
    <property type="protein sequence ID" value="CAE7714782.1"/>
    <property type="molecule type" value="Genomic_DNA"/>
</dbReference>